<gene>
    <name evidence="2" type="ORF">ACFSJ0_40870</name>
</gene>
<evidence type="ECO:0000256" key="1">
    <source>
        <dbReference type="SAM" id="MobiDB-lite"/>
    </source>
</evidence>
<evidence type="ECO:0000313" key="2">
    <source>
        <dbReference type="EMBL" id="MFD1543454.1"/>
    </source>
</evidence>
<dbReference type="RefSeq" id="WP_219529759.1">
    <property type="nucleotide sequence ID" value="NZ_JAHKRM010000007.1"/>
</dbReference>
<reference evidence="3" key="1">
    <citation type="journal article" date="2019" name="Int. J. Syst. Evol. Microbiol.">
        <title>The Global Catalogue of Microorganisms (GCM) 10K type strain sequencing project: providing services to taxonomists for standard genome sequencing and annotation.</title>
        <authorList>
            <consortium name="The Broad Institute Genomics Platform"/>
            <consortium name="The Broad Institute Genome Sequencing Center for Infectious Disease"/>
            <person name="Wu L."/>
            <person name="Ma J."/>
        </authorList>
    </citation>
    <scope>NUCLEOTIDE SEQUENCE [LARGE SCALE GENOMIC DNA]</scope>
    <source>
        <strain evidence="3">CGMCC 1.15399</strain>
    </source>
</reference>
<keyword evidence="3" id="KW-1185">Reference proteome</keyword>
<organism evidence="2 3">
    <name type="scientific">Nonomuraea guangzhouensis</name>
    <dbReference type="NCBI Taxonomy" id="1291555"/>
    <lineage>
        <taxon>Bacteria</taxon>
        <taxon>Bacillati</taxon>
        <taxon>Actinomycetota</taxon>
        <taxon>Actinomycetes</taxon>
        <taxon>Streptosporangiales</taxon>
        <taxon>Streptosporangiaceae</taxon>
        <taxon>Nonomuraea</taxon>
    </lineage>
</organism>
<sequence length="85" mass="9042">MTVPSFDGSSSAVPPLSGREPVEVALEGGPADVPRKLRVMHDVVSAGKIKIPRNGGYEHFERVGVSADSGGPPLFRWTTRTKVAE</sequence>
<dbReference type="InterPro" id="IPR046030">
    <property type="entry name" value="DUF5988"/>
</dbReference>
<protein>
    <submittedName>
        <fullName evidence="2">DUF5988 family protein</fullName>
    </submittedName>
</protein>
<dbReference type="Pfam" id="PF19450">
    <property type="entry name" value="DUF5988"/>
    <property type="match status" value="1"/>
</dbReference>
<dbReference type="EMBL" id="JBHUCM010000038">
    <property type="protein sequence ID" value="MFD1543454.1"/>
    <property type="molecule type" value="Genomic_DNA"/>
</dbReference>
<accession>A0ABW4GM30</accession>
<evidence type="ECO:0000313" key="3">
    <source>
        <dbReference type="Proteomes" id="UP001597097"/>
    </source>
</evidence>
<dbReference type="Proteomes" id="UP001597097">
    <property type="component" value="Unassembled WGS sequence"/>
</dbReference>
<comment type="caution">
    <text evidence="2">The sequence shown here is derived from an EMBL/GenBank/DDBJ whole genome shotgun (WGS) entry which is preliminary data.</text>
</comment>
<name>A0ABW4GM30_9ACTN</name>
<proteinExistence type="predicted"/>
<feature type="region of interest" description="Disordered" evidence="1">
    <location>
        <begin position="1"/>
        <end position="20"/>
    </location>
</feature>